<dbReference type="Proteomes" id="UP000499080">
    <property type="component" value="Unassembled WGS sequence"/>
</dbReference>
<protein>
    <submittedName>
        <fullName evidence="1">Uncharacterized protein</fullName>
    </submittedName>
</protein>
<keyword evidence="2" id="KW-1185">Reference proteome</keyword>
<dbReference type="AlphaFoldDB" id="A0A4Y2A8N6"/>
<gene>
    <name evidence="1" type="ORF">AVEN_234460_1</name>
</gene>
<accession>A0A4Y2A8N6</accession>
<organism evidence="1 2">
    <name type="scientific">Araneus ventricosus</name>
    <name type="common">Orbweaver spider</name>
    <name type="synonym">Epeira ventricosa</name>
    <dbReference type="NCBI Taxonomy" id="182803"/>
    <lineage>
        <taxon>Eukaryota</taxon>
        <taxon>Metazoa</taxon>
        <taxon>Ecdysozoa</taxon>
        <taxon>Arthropoda</taxon>
        <taxon>Chelicerata</taxon>
        <taxon>Arachnida</taxon>
        <taxon>Araneae</taxon>
        <taxon>Araneomorphae</taxon>
        <taxon>Entelegynae</taxon>
        <taxon>Araneoidea</taxon>
        <taxon>Araneidae</taxon>
        <taxon>Araneus</taxon>
    </lineage>
</organism>
<evidence type="ECO:0000313" key="1">
    <source>
        <dbReference type="EMBL" id="GBL76182.1"/>
    </source>
</evidence>
<reference evidence="1 2" key="1">
    <citation type="journal article" date="2019" name="Sci. Rep.">
        <title>Orb-weaving spider Araneus ventricosus genome elucidates the spidroin gene catalogue.</title>
        <authorList>
            <person name="Kono N."/>
            <person name="Nakamura H."/>
            <person name="Ohtoshi R."/>
            <person name="Moran D.A.P."/>
            <person name="Shinohara A."/>
            <person name="Yoshida Y."/>
            <person name="Fujiwara M."/>
            <person name="Mori M."/>
            <person name="Tomita M."/>
            <person name="Arakawa K."/>
        </authorList>
    </citation>
    <scope>NUCLEOTIDE SEQUENCE [LARGE SCALE GENOMIC DNA]</scope>
</reference>
<dbReference type="EMBL" id="BGPR01000009">
    <property type="protein sequence ID" value="GBL76182.1"/>
    <property type="molecule type" value="Genomic_DNA"/>
</dbReference>
<comment type="caution">
    <text evidence="1">The sequence shown here is derived from an EMBL/GenBank/DDBJ whole genome shotgun (WGS) entry which is preliminary data.</text>
</comment>
<sequence length="134" mass="15647">MGQKTTSGKNSADFFKDLIKNFEKDHLEDEIVGEVREKINKIAKFVYLQTNQQQIFEQHVKSGSTENKKMRNEIAGHFIDLTDLVRKFSNDLKNLRFELYQANENAVNKDILVLKTKIKDLETRNKVLESKLTE</sequence>
<name>A0A4Y2A8N6_ARAVE</name>
<evidence type="ECO:0000313" key="2">
    <source>
        <dbReference type="Proteomes" id="UP000499080"/>
    </source>
</evidence>
<proteinExistence type="predicted"/>